<name>A0A396S9W1_9BACL</name>
<evidence type="ECO:0008006" key="3">
    <source>
        <dbReference type="Google" id="ProtNLM"/>
    </source>
</evidence>
<comment type="caution">
    <text evidence="1">The sequence shown here is derived from an EMBL/GenBank/DDBJ whole genome shotgun (WGS) entry which is preliminary data.</text>
</comment>
<dbReference type="InterPro" id="IPR036491">
    <property type="entry name" value="YugN-like_sf"/>
</dbReference>
<dbReference type="EMBL" id="QWEI01000012">
    <property type="protein sequence ID" value="RHW32729.1"/>
    <property type="molecule type" value="Genomic_DNA"/>
</dbReference>
<reference evidence="1 2" key="1">
    <citation type="submission" date="2018-08" db="EMBL/GenBank/DDBJ databases">
        <title>Lysinibacillus sp. YLB-03 draft genome sequence.</title>
        <authorList>
            <person name="Yu L."/>
        </authorList>
    </citation>
    <scope>NUCLEOTIDE SEQUENCE [LARGE SCALE GENOMIC DNA]</scope>
    <source>
        <strain evidence="1 2">YLB-03</strain>
    </source>
</reference>
<dbReference type="RefSeq" id="WP_118877470.1">
    <property type="nucleotide sequence ID" value="NZ_QWEI01000012.1"/>
</dbReference>
<proteinExistence type="predicted"/>
<keyword evidence="2" id="KW-1185">Reference proteome</keyword>
<organism evidence="1 2">
    <name type="scientific">Ureibacillus yapensis</name>
    <dbReference type="NCBI Taxonomy" id="2304605"/>
    <lineage>
        <taxon>Bacteria</taxon>
        <taxon>Bacillati</taxon>
        <taxon>Bacillota</taxon>
        <taxon>Bacilli</taxon>
        <taxon>Bacillales</taxon>
        <taxon>Caryophanaceae</taxon>
        <taxon>Ureibacillus</taxon>
    </lineage>
</organism>
<dbReference type="SUPFAM" id="SSF160755">
    <property type="entry name" value="YugN-like"/>
    <property type="match status" value="1"/>
</dbReference>
<evidence type="ECO:0000313" key="2">
    <source>
        <dbReference type="Proteomes" id="UP000265692"/>
    </source>
</evidence>
<dbReference type="Proteomes" id="UP000265692">
    <property type="component" value="Unassembled WGS sequence"/>
</dbReference>
<protein>
    <recommendedName>
        <fullName evidence="3">YugN-like family protein</fullName>
    </recommendedName>
</protein>
<evidence type="ECO:0000313" key="1">
    <source>
        <dbReference type="EMBL" id="RHW32729.1"/>
    </source>
</evidence>
<dbReference type="Gene3D" id="3.30.310.100">
    <property type="entry name" value="YugN-like"/>
    <property type="match status" value="1"/>
</dbReference>
<accession>A0A396S9W1</accession>
<dbReference type="OrthoDB" id="2988890at2"/>
<sequence>MLQFESELVGKHAQFGYLQDKLKNYGFCLGGYWDYDRGFFDTILSKQNGETIYLRLPFVVISGMLDSDDAFIQFKTPYVIKHIANYGLDFDEGSLLEATGFSQFQTPVDKDAEIQQKHKWVQAGEQVVGKVLQYLH</sequence>
<dbReference type="AlphaFoldDB" id="A0A396S9W1"/>
<gene>
    <name evidence="1" type="ORF">D1B33_16300</name>
</gene>
<dbReference type="InterPro" id="IPR014967">
    <property type="entry name" value="Uncharacterised_YugN-like"/>
</dbReference>
<dbReference type="Pfam" id="PF08868">
    <property type="entry name" value="YugN"/>
    <property type="match status" value="1"/>
</dbReference>